<dbReference type="Proteomes" id="UP000319514">
    <property type="component" value="Unassembled WGS sequence"/>
</dbReference>
<organism evidence="1 2">
    <name type="scientific">Oryzihumus leptocrescens</name>
    <dbReference type="NCBI Taxonomy" id="297536"/>
    <lineage>
        <taxon>Bacteria</taxon>
        <taxon>Bacillati</taxon>
        <taxon>Actinomycetota</taxon>
        <taxon>Actinomycetes</taxon>
        <taxon>Micrococcales</taxon>
        <taxon>Intrasporangiaceae</taxon>
        <taxon>Oryzihumus</taxon>
    </lineage>
</organism>
<name>A0A542ZGB0_9MICO</name>
<dbReference type="EMBL" id="VFOQ01000001">
    <property type="protein sequence ID" value="TQL59329.1"/>
    <property type="molecule type" value="Genomic_DNA"/>
</dbReference>
<gene>
    <name evidence="1" type="ORF">FB474_0683</name>
</gene>
<sequence>MTGARELRQGDERRPVPARCPICGSDRSHYGCTSVLCRGLDCD</sequence>
<reference evidence="1 2" key="1">
    <citation type="submission" date="2019-06" db="EMBL/GenBank/DDBJ databases">
        <title>Sequencing the genomes of 1000 actinobacteria strains.</title>
        <authorList>
            <person name="Klenk H.-P."/>
        </authorList>
    </citation>
    <scope>NUCLEOTIDE SEQUENCE [LARGE SCALE GENOMIC DNA]</scope>
    <source>
        <strain evidence="1 2">DSM 18082</strain>
    </source>
</reference>
<proteinExistence type="predicted"/>
<keyword evidence="2" id="KW-1185">Reference proteome</keyword>
<accession>A0A542ZGB0</accession>
<evidence type="ECO:0000313" key="2">
    <source>
        <dbReference type="Proteomes" id="UP000319514"/>
    </source>
</evidence>
<comment type="caution">
    <text evidence="1">The sequence shown here is derived from an EMBL/GenBank/DDBJ whole genome shotgun (WGS) entry which is preliminary data.</text>
</comment>
<evidence type="ECO:0000313" key="1">
    <source>
        <dbReference type="EMBL" id="TQL59329.1"/>
    </source>
</evidence>
<dbReference type="AlphaFoldDB" id="A0A542ZGB0"/>
<protein>
    <submittedName>
        <fullName evidence="1">Uncharacterized protein</fullName>
    </submittedName>
</protein>